<dbReference type="InterPro" id="IPR026968">
    <property type="entry name" value="PcaD/CatD"/>
</dbReference>
<organism evidence="2">
    <name type="scientific">marine metagenome</name>
    <dbReference type="NCBI Taxonomy" id="408172"/>
    <lineage>
        <taxon>unclassified sequences</taxon>
        <taxon>metagenomes</taxon>
        <taxon>ecological metagenomes</taxon>
    </lineage>
</organism>
<dbReference type="EMBL" id="UINC01003580">
    <property type="protein sequence ID" value="SVA07544.1"/>
    <property type="molecule type" value="Genomic_DNA"/>
</dbReference>
<evidence type="ECO:0000259" key="1">
    <source>
        <dbReference type="Pfam" id="PF00561"/>
    </source>
</evidence>
<proteinExistence type="predicted"/>
<accession>A0A381SVX1</accession>
<sequence>MHIQGNGISIHYQIDGPENAPTVVLSHSLAANLEMWDAQMSTLLPDFRVLRYDTRGHGQTEAPTGSYTLELLARDLFSLMDGLGIDAAHFVGLSMGGMIGQAAVLENASRFHSISLCDTSSRLPPEALPIWEERIATAQSEGMDAMVESTIERWFSRAFQERCATVVDPIRAMIRSTPLDGYCGCSRAIMGLNLTEQIASITLPALLMVGRDDPGTPVAAHETIQQQIAGSELVVIPDALHFSNIEQRETFNAKLLEFLTRHT</sequence>
<gene>
    <name evidence="2" type="ORF">METZ01_LOCUS60398</name>
</gene>
<dbReference type="SUPFAM" id="SSF53474">
    <property type="entry name" value="alpha/beta-Hydrolases"/>
    <property type="match status" value="1"/>
</dbReference>
<dbReference type="NCBIfam" id="TIGR02427">
    <property type="entry name" value="protocat_pcaD"/>
    <property type="match status" value="1"/>
</dbReference>
<feature type="domain" description="AB hydrolase-1" evidence="1">
    <location>
        <begin position="21"/>
        <end position="246"/>
    </location>
</feature>
<protein>
    <recommendedName>
        <fullName evidence="1">AB hydrolase-1 domain-containing protein</fullName>
    </recommendedName>
</protein>
<dbReference type="AlphaFoldDB" id="A0A381SVX1"/>
<evidence type="ECO:0000313" key="2">
    <source>
        <dbReference type="EMBL" id="SVA07544.1"/>
    </source>
</evidence>
<reference evidence="2" key="1">
    <citation type="submission" date="2018-05" db="EMBL/GenBank/DDBJ databases">
        <authorList>
            <person name="Lanie J.A."/>
            <person name="Ng W.-L."/>
            <person name="Kazmierczak K.M."/>
            <person name="Andrzejewski T.M."/>
            <person name="Davidsen T.M."/>
            <person name="Wayne K.J."/>
            <person name="Tettelin H."/>
            <person name="Glass J.I."/>
            <person name="Rusch D."/>
            <person name="Podicherti R."/>
            <person name="Tsui H.-C.T."/>
            <person name="Winkler M.E."/>
        </authorList>
    </citation>
    <scope>NUCLEOTIDE SEQUENCE</scope>
</reference>
<dbReference type="PANTHER" id="PTHR43433">
    <property type="entry name" value="HYDROLASE, ALPHA/BETA FOLD FAMILY PROTEIN"/>
    <property type="match status" value="1"/>
</dbReference>
<dbReference type="Pfam" id="PF00561">
    <property type="entry name" value="Abhydrolase_1"/>
    <property type="match status" value="1"/>
</dbReference>
<dbReference type="Gene3D" id="3.40.50.1820">
    <property type="entry name" value="alpha/beta hydrolase"/>
    <property type="match status" value="1"/>
</dbReference>
<dbReference type="PANTHER" id="PTHR43433:SF5">
    <property type="entry name" value="AB HYDROLASE-1 DOMAIN-CONTAINING PROTEIN"/>
    <property type="match status" value="1"/>
</dbReference>
<dbReference type="GO" id="GO:0047570">
    <property type="term" value="F:3-oxoadipate enol-lactonase activity"/>
    <property type="evidence" value="ECO:0007669"/>
    <property type="project" value="InterPro"/>
</dbReference>
<dbReference type="InterPro" id="IPR000073">
    <property type="entry name" value="AB_hydrolase_1"/>
</dbReference>
<name>A0A381SVX1_9ZZZZ</name>
<dbReference type="InterPro" id="IPR029058">
    <property type="entry name" value="AB_hydrolase_fold"/>
</dbReference>
<dbReference type="PRINTS" id="PR00111">
    <property type="entry name" value="ABHYDROLASE"/>
</dbReference>
<dbReference type="InterPro" id="IPR050471">
    <property type="entry name" value="AB_hydrolase"/>
</dbReference>
<dbReference type="GO" id="GO:0042952">
    <property type="term" value="P:beta-ketoadipate pathway"/>
    <property type="evidence" value="ECO:0007669"/>
    <property type="project" value="InterPro"/>
</dbReference>